<evidence type="ECO:0000313" key="2">
    <source>
        <dbReference type="EMBL" id="TRY78715.1"/>
    </source>
</evidence>
<name>A0A553PM14_TIGCA</name>
<evidence type="ECO:0000313" key="3">
    <source>
        <dbReference type="Proteomes" id="UP000318571"/>
    </source>
</evidence>
<keyword evidence="1" id="KW-0732">Signal</keyword>
<sequence length="220" mass="25389">MELVWMVMLLSFILVGSFHTGHTLGQNGTRAQSSRSPSRRAELPVELQKYAEIHFSHLSAKDLGQTEMDNDNDVEHWRKNLEKRQSWRKNKTSILETIFMKAKVALLKKQEHEEAETNTSNATQPRHRFSNGSCFHDGQIHKNGSQVQQVIVKRSLANIHARFVTVMKDQFFVSSRNAKDPQERIVLLCSFLEHVVPPIRALHLSHCLDTLNFEKEMYGQ</sequence>
<organism evidence="2 3">
    <name type="scientific">Tigriopus californicus</name>
    <name type="common">Marine copepod</name>
    <dbReference type="NCBI Taxonomy" id="6832"/>
    <lineage>
        <taxon>Eukaryota</taxon>
        <taxon>Metazoa</taxon>
        <taxon>Ecdysozoa</taxon>
        <taxon>Arthropoda</taxon>
        <taxon>Crustacea</taxon>
        <taxon>Multicrustacea</taxon>
        <taxon>Hexanauplia</taxon>
        <taxon>Copepoda</taxon>
        <taxon>Harpacticoida</taxon>
        <taxon>Harpacticidae</taxon>
        <taxon>Tigriopus</taxon>
    </lineage>
</organism>
<evidence type="ECO:0000256" key="1">
    <source>
        <dbReference type="SAM" id="SignalP"/>
    </source>
</evidence>
<proteinExistence type="predicted"/>
<protein>
    <submittedName>
        <fullName evidence="2">Uncharacterized protein</fullName>
    </submittedName>
</protein>
<gene>
    <name evidence="2" type="ORF">TCAL_06792</name>
</gene>
<dbReference type="EMBL" id="VCGU01000003">
    <property type="protein sequence ID" value="TRY78715.1"/>
    <property type="molecule type" value="Genomic_DNA"/>
</dbReference>
<dbReference type="AlphaFoldDB" id="A0A553PM14"/>
<reference evidence="2 3" key="1">
    <citation type="journal article" date="2018" name="Nat. Ecol. Evol.">
        <title>Genomic signatures of mitonuclear coevolution across populations of Tigriopus californicus.</title>
        <authorList>
            <person name="Barreto F.S."/>
            <person name="Watson E.T."/>
            <person name="Lima T.G."/>
            <person name="Willett C.S."/>
            <person name="Edmands S."/>
            <person name="Li W."/>
            <person name="Burton R.S."/>
        </authorList>
    </citation>
    <scope>NUCLEOTIDE SEQUENCE [LARGE SCALE GENOMIC DNA]</scope>
    <source>
        <strain evidence="2 3">San Diego</strain>
    </source>
</reference>
<accession>A0A553PM14</accession>
<comment type="caution">
    <text evidence="2">The sequence shown here is derived from an EMBL/GenBank/DDBJ whole genome shotgun (WGS) entry which is preliminary data.</text>
</comment>
<keyword evidence="3" id="KW-1185">Reference proteome</keyword>
<feature type="signal peptide" evidence="1">
    <location>
        <begin position="1"/>
        <end position="25"/>
    </location>
</feature>
<feature type="chain" id="PRO_5021843660" evidence="1">
    <location>
        <begin position="26"/>
        <end position="220"/>
    </location>
</feature>
<dbReference type="Proteomes" id="UP000318571">
    <property type="component" value="Chromosome 11"/>
</dbReference>